<proteinExistence type="predicted"/>
<dbReference type="AlphaFoldDB" id="A0A2M6W5V0"/>
<protein>
    <recommendedName>
        <fullName evidence="3">C-methyltransferase domain-containing protein</fullName>
    </recommendedName>
</protein>
<dbReference type="SUPFAM" id="SSF53335">
    <property type="entry name" value="S-adenosyl-L-methionine-dependent methyltransferases"/>
    <property type="match status" value="1"/>
</dbReference>
<comment type="caution">
    <text evidence="1">The sequence shown here is derived from an EMBL/GenBank/DDBJ whole genome shotgun (WGS) entry which is preliminary data.</text>
</comment>
<evidence type="ECO:0008006" key="3">
    <source>
        <dbReference type="Google" id="ProtNLM"/>
    </source>
</evidence>
<evidence type="ECO:0000313" key="2">
    <source>
        <dbReference type="Proteomes" id="UP000231426"/>
    </source>
</evidence>
<evidence type="ECO:0000313" key="1">
    <source>
        <dbReference type="EMBL" id="PIT88151.1"/>
    </source>
</evidence>
<dbReference type="InterPro" id="IPR029063">
    <property type="entry name" value="SAM-dependent_MTases_sf"/>
</dbReference>
<dbReference type="Pfam" id="PF13489">
    <property type="entry name" value="Methyltransf_23"/>
    <property type="match status" value="1"/>
</dbReference>
<dbReference type="Gene3D" id="3.40.50.720">
    <property type="entry name" value="NAD(P)-binding Rossmann-like Domain"/>
    <property type="match status" value="1"/>
</dbReference>
<name>A0A2M6W5V0_9BACT</name>
<organism evidence="1 2">
    <name type="scientific">Candidatus Magasanikbacteria bacterium CG10_big_fil_rev_8_21_14_0_10_36_32</name>
    <dbReference type="NCBI Taxonomy" id="1974646"/>
    <lineage>
        <taxon>Bacteria</taxon>
        <taxon>Candidatus Magasanikiibacteriota</taxon>
    </lineage>
</organism>
<dbReference type="PANTHER" id="PTHR43861">
    <property type="entry name" value="TRANS-ACONITATE 2-METHYLTRANSFERASE-RELATED"/>
    <property type="match status" value="1"/>
</dbReference>
<sequence>MNRVCPICTNLEKTLLYQQNFNKNADISLMEKYDVVVCNKCGFVFADSVPSPDIFDNYYAAMSKYEFNYKDGVVPEEHIKHFTKIADFITPHLKNKNVKILDIGCSTGGLLSILKSKGYLNLLGIDPSSSCVNAVKKLYGIEAMVNNISNFNSNEKFDLIILSAVLEHLVDFESSMCKIRSLLSDSGMLFIEVPDAERFDLYISAPFQQFSVEHINYFSQYSIENLFSVFSFEMLDLKVNENKSNPSIDPDIFVLGKKTENKDVAISKDDISVGKIKNYINESAKIDFKIKKLLEEKLSDKDKIIVWGVGTHTQRLIGAGMEISKILYFVDSNIRYIGKQLNGIEIKSPQNIKEEVPILISTHSFQKEIIHQIREILKLNNEIIKLYQ</sequence>
<dbReference type="CDD" id="cd02440">
    <property type="entry name" value="AdoMet_MTases"/>
    <property type="match status" value="1"/>
</dbReference>
<dbReference type="Gene3D" id="3.40.50.150">
    <property type="entry name" value="Vaccinia Virus protein VP39"/>
    <property type="match status" value="1"/>
</dbReference>
<reference evidence="2" key="1">
    <citation type="submission" date="2017-09" db="EMBL/GenBank/DDBJ databases">
        <title>Depth-based differentiation of microbial function through sediment-hosted aquifers and enrichment of novel symbionts in the deep terrestrial subsurface.</title>
        <authorList>
            <person name="Probst A.J."/>
            <person name="Ladd B."/>
            <person name="Jarett J.K."/>
            <person name="Geller-Mcgrath D.E."/>
            <person name="Sieber C.M.K."/>
            <person name="Emerson J.B."/>
            <person name="Anantharaman K."/>
            <person name="Thomas B.C."/>
            <person name="Malmstrom R."/>
            <person name="Stieglmeier M."/>
            <person name="Klingl A."/>
            <person name="Woyke T."/>
            <person name="Ryan C.M."/>
            <person name="Banfield J.F."/>
        </authorList>
    </citation>
    <scope>NUCLEOTIDE SEQUENCE [LARGE SCALE GENOMIC DNA]</scope>
</reference>
<dbReference type="PANTHER" id="PTHR43861:SF5">
    <property type="entry name" value="BLL5978 PROTEIN"/>
    <property type="match status" value="1"/>
</dbReference>
<dbReference type="Proteomes" id="UP000231426">
    <property type="component" value="Unassembled WGS sequence"/>
</dbReference>
<dbReference type="EMBL" id="PFBV01000005">
    <property type="protein sequence ID" value="PIT88151.1"/>
    <property type="molecule type" value="Genomic_DNA"/>
</dbReference>
<gene>
    <name evidence="1" type="ORF">COU29_04030</name>
</gene>
<accession>A0A2M6W5V0</accession>